<evidence type="ECO:0000313" key="3">
    <source>
        <dbReference type="Proteomes" id="UP000003195"/>
    </source>
</evidence>
<name>E2ZB40_9FIRM</name>
<proteinExistence type="predicted"/>
<dbReference type="InterPro" id="IPR037522">
    <property type="entry name" value="HD_GYP_dom"/>
</dbReference>
<dbReference type="RefSeq" id="WP_006941564.1">
    <property type="nucleotide sequence ID" value="NZ_GL538191.1"/>
</dbReference>
<evidence type="ECO:0000313" key="2">
    <source>
        <dbReference type="EMBL" id="EFQ04460.1"/>
    </source>
</evidence>
<dbReference type="CDD" id="cd00077">
    <property type="entry name" value="HDc"/>
    <property type="match status" value="1"/>
</dbReference>
<organism evidence="2 3">
    <name type="scientific">Megasphaera micronuciformis F0359</name>
    <dbReference type="NCBI Taxonomy" id="706434"/>
    <lineage>
        <taxon>Bacteria</taxon>
        <taxon>Bacillati</taxon>
        <taxon>Bacillota</taxon>
        <taxon>Negativicutes</taxon>
        <taxon>Veillonellales</taxon>
        <taxon>Veillonellaceae</taxon>
        <taxon>Megasphaera</taxon>
    </lineage>
</organism>
<dbReference type="STRING" id="706434.HMPREF9429_00666"/>
<dbReference type="PANTHER" id="PTHR43155:SF2">
    <property type="entry name" value="CYCLIC DI-GMP PHOSPHODIESTERASE PA4108"/>
    <property type="match status" value="1"/>
</dbReference>
<evidence type="ECO:0000259" key="1">
    <source>
        <dbReference type="PROSITE" id="PS51832"/>
    </source>
</evidence>
<dbReference type="AlphaFoldDB" id="E2ZB40"/>
<dbReference type="EMBL" id="AECS01000018">
    <property type="protein sequence ID" value="EFQ04460.1"/>
    <property type="molecule type" value="Genomic_DNA"/>
</dbReference>
<gene>
    <name evidence="2" type="ORF">HMPREF9429_00666</name>
</gene>
<reference evidence="2 3" key="1">
    <citation type="submission" date="2010-08" db="EMBL/GenBank/DDBJ databases">
        <authorList>
            <person name="Weinstock G."/>
            <person name="Sodergren E."/>
            <person name="Clifton S."/>
            <person name="Fulton L."/>
            <person name="Fulton B."/>
            <person name="Courtney L."/>
            <person name="Fronick C."/>
            <person name="Harrison M."/>
            <person name="Strong C."/>
            <person name="Farmer C."/>
            <person name="Delahaunty K."/>
            <person name="Markovic C."/>
            <person name="Hall O."/>
            <person name="Minx P."/>
            <person name="Tomlinson C."/>
            <person name="Mitreva M."/>
            <person name="Hou S."/>
            <person name="Chen J."/>
            <person name="Wollam A."/>
            <person name="Pepin K.H."/>
            <person name="Johnson M."/>
            <person name="Bhonagiri V."/>
            <person name="Zhang X."/>
            <person name="Suruliraj S."/>
            <person name="Warren W."/>
            <person name="Chinwalla A."/>
            <person name="Mardis E.R."/>
            <person name="Wilson R.K."/>
        </authorList>
    </citation>
    <scope>NUCLEOTIDE SEQUENCE [LARGE SCALE GENOMIC DNA]</scope>
    <source>
        <strain evidence="2 3">F0359</strain>
    </source>
</reference>
<dbReference type="SUPFAM" id="SSF109604">
    <property type="entry name" value="HD-domain/PDEase-like"/>
    <property type="match status" value="1"/>
</dbReference>
<accession>E2ZB40</accession>
<dbReference type="OrthoDB" id="9804747at2"/>
<dbReference type="Proteomes" id="UP000003195">
    <property type="component" value="Unassembled WGS sequence"/>
</dbReference>
<feature type="domain" description="HD-GYP" evidence="1">
    <location>
        <begin position="16"/>
        <end position="201"/>
    </location>
</feature>
<dbReference type="Pfam" id="PF13487">
    <property type="entry name" value="HD_5"/>
    <property type="match status" value="1"/>
</dbReference>
<sequence>MYMLSLSQSAGMGFDEKESLEAITANLVSFLQMKSQRLYRHSLQVANYSVSVAAKLGLPKSEIELIKYASLLHDIGKLSLSNSLLAKAPYLNRSEKALYRRHAAAGGNMLENIPCCQDIIPYIVHHHERWDGSGYPKHLRGANIPFGARIIAVADYYDTIINPSADFWAKTKQQAVRELFSASGLLFDPEIVKAFIDTLGK</sequence>
<comment type="caution">
    <text evidence="2">The sequence shown here is derived from an EMBL/GenBank/DDBJ whole genome shotgun (WGS) entry which is preliminary data.</text>
</comment>
<dbReference type="InterPro" id="IPR003607">
    <property type="entry name" value="HD/PDEase_dom"/>
</dbReference>
<dbReference type="InterPro" id="IPR006675">
    <property type="entry name" value="HDIG_dom"/>
</dbReference>
<dbReference type="Gene3D" id="1.10.3210.10">
    <property type="entry name" value="Hypothetical protein af1432"/>
    <property type="match status" value="1"/>
</dbReference>
<dbReference type="HOGENOM" id="CLU_000445_92_3_9"/>
<dbReference type="SMART" id="SM00471">
    <property type="entry name" value="HDc"/>
    <property type="match status" value="1"/>
</dbReference>
<dbReference type="NCBIfam" id="TIGR00277">
    <property type="entry name" value="HDIG"/>
    <property type="match status" value="1"/>
</dbReference>
<keyword evidence="3" id="KW-1185">Reference proteome</keyword>
<dbReference type="PROSITE" id="PS51832">
    <property type="entry name" value="HD_GYP"/>
    <property type="match status" value="1"/>
</dbReference>
<dbReference type="PANTHER" id="PTHR43155">
    <property type="entry name" value="CYCLIC DI-GMP PHOSPHODIESTERASE PA4108-RELATED"/>
    <property type="match status" value="1"/>
</dbReference>
<protein>
    <submittedName>
        <fullName evidence="2">HDIG domain protein</fullName>
    </submittedName>
</protein>
<dbReference type="eggNOG" id="COG3437">
    <property type="taxonomic scope" value="Bacteria"/>
</dbReference>